<name>A0AAV3Y6E6_9GAST</name>
<evidence type="ECO:0008006" key="3">
    <source>
        <dbReference type="Google" id="ProtNLM"/>
    </source>
</evidence>
<reference evidence="1 2" key="1">
    <citation type="journal article" date="2021" name="Elife">
        <title>Chloroplast acquisition without the gene transfer in kleptoplastic sea slugs, Plakobranchus ocellatus.</title>
        <authorList>
            <person name="Maeda T."/>
            <person name="Takahashi S."/>
            <person name="Yoshida T."/>
            <person name="Shimamura S."/>
            <person name="Takaki Y."/>
            <person name="Nagai Y."/>
            <person name="Toyoda A."/>
            <person name="Suzuki Y."/>
            <person name="Arimoto A."/>
            <person name="Ishii H."/>
            <person name="Satoh N."/>
            <person name="Nishiyama T."/>
            <person name="Hasebe M."/>
            <person name="Maruyama T."/>
            <person name="Minagawa J."/>
            <person name="Obokata J."/>
            <person name="Shigenobu S."/>
        </authorList>
    </citation>
    <scope>NUCLEOTIDE SEQUENCE [LARGE SCALE GENOMIC DNA]</scope>
</reference>
<dbReference type="EMBL" id="BLXT01000512">
    <property type="protein sequence ID" value="GFN77838.1"/>
    <property type="molecule type" value="Genomic_DNA"/>
</dbReference>
<organism evidence="1 2">
    <name type="scientific">Plakobranchus ocellatus</name>
    <dbReference type="NCBI Taxonomy" id="259542"/>
    <lineage>
        <taxon>Eukaryota</taxon>
        <taxon>Metazoa</taxon>
        <taxon>Spiralia</taxon>
        <taxon>Lophotrochozoa</taxon>
        <taxon>Mollusca</taxon>
        <taxon>Gastropoda</taxon>
        <taxon>Heterobranchia</taxon>
        <taxon>Euthyneura</taxon>
        <taxon>Panpulmonata</taxon>
        <taxon>Sacoglossa</taxon>
        <taxon>Placobranchoidea</taxon>
        <taxon>Plakobranchidae</taxon>
        <taxon>Plakobranchus</taxon>
    </lineage>
</organism>
<proteinExistence type="predicted"/>
<evidence type="ECO:0000313" key="2">
    <source>
        <dbReference type="Proteomes" id="UP000735302"/>
    </source>
</evidence>
<protein>
    <recommendedName>
        <fullName evidence="3">Integrase catalytic domain-containing protein</fullName>
    </recommendedName>
</protein>
<evidence type="ECO:0000313" key="1">
    <source>
        <dbReference type="EMBL" id="GFN77838.1"/>
    </source>
</evidence>
<sequence>MAVERRLSTPYHVQSTEMSERFNGTLKTTLQERAVNNRTHGTSHFPQFRLRLGRYLTQNLQEGYALFILMYGRQVRRPVDNIADVCSVSDNKIEGFTFVNSYARICKTI</sequence>
<dbReference type="InterPro" id="IPR036397">
    <property type="entry name" value="RNaseH_sf"/>
</dbReference>
<comment type="caution">
    <text evidence="1">The sequence shown here is derived from an EMBL/GenBank/DDBJ whole genome shotgun (WGS) entry which is preliminary data.</text>
</comment>
<keyword evidence="2" id="KW-1185">Reference proteome</keyword>
<accession>A0AAV3Y6E6</accession>
<dbReference type="Gene3D" id="3.30.420.10">
    <property type="entry name" value="Ribonuclease H-like superfamily/Ribonuclease H"/>
    <property type="match status" value="1"/>
</dbReference>
<dbReference type="Proteomes" id="UP000735302">
    <property type="component" value="Unassembled WGS sequence"/>
</dbReference>
<gene>
    <name evidence="1" type="ORF">PoB_000434400</name>
</gene>
<dbReference type="GO" id="GO:0003676">
    <property type="term" value="F:nucleic acid binding"/>
    <property type="evidence" value="ECO:0007669"/>
    <property type="project" value="InterPro"/>
</dbReference>
<dbReference type="AlphaFoldDB" id="A0AAV3Y6E6"/>